<protein>
    <submittedName>
        <fullName evidence="2">Putative neuraminidase</fullName>
    </submittedName>
</protein>
<dbReference type="Proteomes" id="UP000289859">
    <property type="component" value="Unassembled WGS sequence"/>
</dbReference>
<dbReference type="InterPro" id="IPR011040">
    <property type="entry name" value="Sialidase"/>
</dbReference>
<name>A0A4Q0P0E7_9FLAO</name>
<dbReference type="PANTHER" id="PTHR43752:SF2">
    <property type="entry name" value="BNR_ASP-BOX REPEAT FAMILY PROTEIN"/>
    <property type="match status" value="1"/>
</dbReference>
<dbReference type="RefSeq" id="WP_128766195.1">
    <property type="nucleotide sequence ID" value="NZ_JBHUOO010000015.1"/>
</dbReference>
<dbReference type="SUPFAM" id="SSF50939">
    <property type="entry name" value="Sialidases"/>
    <property type="match status" value="1"/>
</dbReference>
<evidence type="ECO:0000313" key="2">
    <source>
        <dbReference type="EMBL" id="RXG19960.1"/>
    </source>
</evidence>
<dbReference type="Gene3D" id="2.120.10.10">
    <property type="match status" value="1"/>
</dbReference>
<dbReference type="PANTHER" id="PTHR43752">
    <property type="entry name" value="BNR/ASP-BOX REPEAT FAMILY PROTEIN"/>
    <property type="match status" value="1"/>
</dbReference>
<gene>
    <name evidence="2" type="ORF">DSM02_2804</name>
</gene>
<dbReference type="EMBL" id="QOVK01000014">
    <property type="protein sequence ID" value="RXG19960.1"/>
    <property type="molecule type" value="Genomic_DNA"/>
</dbReference>
<dbReference type="CDD" id="cd15482">
    <property type="entry name" value="Sialidase_non-viral"/>
    <property type="match status" value="1"/>
</dbReference>
<feature type="domain" description="Sialidase" evidence="1">
    <location>
        <begin position="51"/>
        <end position="328"/>
    </location>
</feature>
<organism evidence="2 3">
    <name type="scientific">Leeuwenhoekiella polynyae</name>
    <dbReference type="NCBI Taxonomy" id="1550906"/>
    <lineage>
        <taxon>Bacteria</taxon>
        <taxon>Pseudomonadati</taxon>
        <taxon>Bacteroidota</taxon>
        <taxon>Flavobacteriia</taxon>
        <taxon>Flavobacteriales</taxon>
        <taxon>Flavobacteriaceae</taxon>
        <taxon>Leeuwenhoekiella</taxon>
    </lineage>
</organism>
<reference evidence="2 3" key="1">
    <citation type="submission" date="2018-07" db="EMBL/GenBank/DDBJ databases">
        <title>Leeuwenhoekiella genomics.</title>
        <authorList>
            <person name="Tahon G."/>
            <person name="Willems A."/>
        </authorList>
    </citation>
    <scope>NUCLEOTIDE SEQUENCE [LARGE SCALE GENOMIC DNA]</scope>
    <source>
        <strain evidence="2 3">LMG 29608</strain>
    </source>
</reference>
<keyword evidence="3" id="KW-1185">Reference proteome</keyword>
<evidence type="ECO:0000259" key="1">
    <source>
        <dbReference type="Pfam" id="PF13088"/>
    </source>
</evidence>
<comment type="caution">
    <text evidence="2">The sequence shown here is derived from an EMBL/GenBank/DDBJ whole genome shotgun (WGS) entry which is preliminary data.</text>
</comment>
<dbReference type="InterPro" id="IPR036278">
    <property type="entry name" value="Sialidase_sf"/>
</dbReference>
<sequence>MFRSFLVFISLFGFCAYGQIPQVDVLVDSSIFEKAPFKQCHASTLVEAANGDILAAWFGGEYERHPDVSIYQSTKTDTGWSKPLKIADGQTANDTLTYPTWNPVLFKNTENDLLLYYKEGPSPSTWWGKFKVSLDDGKTWSLPKQFPDSILGPIKNKPIQLKSGVIVSPSSIESEDGAIWKSHIELSSDGGYTWERVAIPSAGSVKVIQPTLIKLPDGNLKALLRSDQNYVLESVSTDNGKTWSEAKKGKMLNPNSGIDAVTLANENFLLVYNPAESGADWSDGRNKLNLAYSTDGENWEDVLKLEDEPEGEFSYPAIIQDSKGFVHLTYTHNRTKIKYLKLSFKN</sequence>
<dbReference type="AlphaFoldDB" id="A0A4Q0P0E7"/>
<accession>A0A4Q0P0E7</accession>
<proteinExistence type="predicted"/>
<dbReference type="Pfam" id="PF13088">
    <property type="entry name" value="BNR_2"/>
    <property type="match status" value="1"/>
</dbReference>
<dbReference type="OrthoDB" id="41724at2"/>
<evidence type="ECO:0000313" key="3">
    <source>
        <dbReference type="Proteomes" id="UP000289859"/>
    </source>
</evidence>